<evidence type="ECO:0000256" key="1">
    <source>
        <dbReference type="ARBA" id="ARBA00023054"/>
    </source>
</evidence>
<keyword evidence="5" id="KW-1185">Reference proteome</keyword>
<dbReference type="GeneID" id="101590223"/>
<protein>
    <submittedName>
        <fullName evidence="6">Ciliary rootlet coiled-coil protein 2 isoform X1</fullName>
    </submittedName>
</protein>
<feature type="region of interest" description="Disordered" evidence="3">
    <location>
        <begin position="1"/>
        <end position="21"/>
    </location>
</feature>
<feature type="coiled-coil region" evidence="2">
    <location>
        <begin position="506"/>
        <end position="827"/>
    </location>
</feature>
<feature type="compositionally biased region" description="Polar residues" evidence="3">
    <location>
        <begin position="1341"/>
        <end position="1353"/>
    </location>
</feature>
<dbReference type="FunCoup" id="A0A6P6F173">
    <property type="interactions" value="2"/>
</dbReference>
<dbReference type="PANTHER" id="PTHR23159:SF16">
    <property type="entry name" value="CILIARY ROOTLET COILED-COIL PROTEIN 2"/>
    <property type="match status" value="1"/>
</dbReference>
<gene>
    <name evidence="6" type="primary">Crocc2</name>
</gene>
<dbReference type="PANTHER" id="PTHR23159">
    <property type="entry name" value="CENTROSOMAL PROTEIN 2"/>
    <property type="match status" value="1"/>
</dbReference>
<feature type="coiled-coil region" evidence="2">
    <location>
        <begin position="78"/>
        <end position="144"/>
    </location>
</feature>
<accession>A0A6P6F173</accession>
<keyword evidence="1 2" id="KW-0175">Coiled coil</keyword>
<dbReference type="InterPro" id="IPR055167">
    <property type="entry name" value="Rootletin-like_CC"/>
</dbReference>
<feature type="compositionally biased region" description="Basic and acidic residues" evidence="3">
    <location>
        <begin position="392"/>
        <end position="405"/>
    </location>
</feature>
<dbReference type="CTD" id="728763"/>
<reference evidence="6" key="1">
    <citation type="submission" date="2025-08" db="UniProtKB">
        <authorList>
            <consortium name="RefSeq"/>
        </authorList>
    </citation>
    <scope>IDENTIFICATION</scope>
</reference>
<feature type="domain" description="Rootletin-like coiled-coil" evidence="4">
    <location>
        <begin position="100"/>
        <end position="264"/>
    </location>
</feature>
<evidence type="ECO:0000256" key="3">
    <source>
        <dbReference type="SAM" id="MobiDB-lite"/>
    </source>
</evidence>
<proteinExistence type="predicted"/>
<dbReference type="Pfam" id="PF15035">
    <property type="entry name" value="Rootletin"/>
    <property type="match status" value="1"/>
</dbReference>
<dbReference type="GO" id="GO:0005813">
    <property type="term" value="C:centrosome"/>
    <property type="evidence" value="ECO:0007669"/>
    <property type="project" value="TreeGrafter"/>
</dbReference>
<evidence type="ECO:0000313" key="5">
    <source>
        <dbReference type="Proteomes" id="UP000515203"/>
    </source>
</evidence>
<evidence type="ECO:0000256" key="2">
    <source>
        <dbReference type="SAM" id="Coils"/>
    </source>
</evidence>
<dbReference type="OrthoDB" id="3549872at2759"/>
<dbReference type="GO" id="GO:0005814">
    <property type="term" value="C:centriole"/>
    <property type="evidence" value="ECO:0007669"/>
    <property type="project" value="TreeGrafter"/>
</dbReference>
<sequence length="1515" mass="169867">MSSDCSESGDQDFSEQPPMGLAAAVQRLEDTILSPTASREDRALTMRGEGQQALPIPVPARIREIVTGSLGGEPPQGLQELPAAVARMQEESNLLQEELARLEGLLTQADTERDELASRCHMASKQLQAQLKTTEARLRRSELEHSLDLEEALGRLEASEQRSAGLAQVNGLLRGQLEHMQKANERLAQELARASGSVVHLQRQLELKGAWRWAETQAWPLRPREPQDLLLLWKQAVALRTQLAELRAATERGIADMQADTARTARHLHVACLNLDSNLRLATNSTASALERQLGEQVREVLQLQGHWDTEKAALQARLSEQTLLVEELTVQSERREKIIASLELDVQRLESGQHSGSRLVENILQAEVEFLRSVLASIEEVAQSDAGSPEWLRRSSTEGEEVRGQQRSPHHGLSPPRACTPADLDPALQAVQAFMERRQQREQELVLQLASSRAVAAGLREQLSTCGQELRASQRLLRDRAQECENLLGQLEVQRHEARCCQTSVELLGREKVALEREVEELRGAADIRDAERQRLVAANAALHKSLRLQAGQSQGRLQQLEEKVSRLRKELASAREALSTARLQRDSAESEREGLRGALARAESSSADLELQVMRLKSEGVEQRDSLATMATLMEGLAQDKGSLNHLVLQLEQERDQLQEQRMALEREQVGAGQVLAQVEQQLEQVWAEQRGLQEACGRLEKQQEQLEAQVDQLGRERAQLRELVGQLTGKKQALEEQLAQSLQDQETQVDALQRALKAKDALSEERTRLLTKLEALERQGQLTAEEAADLRAQRDSLESGLFEAQQLVAQLRAEQKQLDEAAQNTHLAHQALQVEVEQLKSDWEAQETRLWWDVRRLQRQVAQQERDMQQALESQAMTHQEDLAQLQREKETLSLSLAEEQEMAAHQREQEKELVAKCTAEREVLEEEIQSLKQERDECLRQLEHKMQQALCVKDTERSQLQAELSKATQELEQAQRGAQGQQARAEATISTLTEELRTLQAQFEGAISAHQREATALRESLQETEAQRSNLQREAKRLQAQLSGAQEVLAGLYQELQGSEESCEGLRREALEARQALGAEAHEKDMLQYSNSKLRAALHRAEKDKASLKRAKEEQERKLQALDKVRVAAQKEASELRARLQAWAQAQGEVHRDLQEHRSQVRTLEAESQRQSREVRTLQTQCSWETQRWQQSQQEVLQLQRQVAETEAAHQSAQKEVLGLQRKLAEAEATGKAQAEQLEGLLSESQEARHTLWAKLRSVTRKLQQTSGQADSLQGRLDSACSHLYSLERELARTKVAKRHAEAQLSQLCSMLRRGLGLQGQSPAVSPQPPGFPERGFNSSQVSPEQQGASLPAGPHLPLQGPSCVPGDHDPGVMDVAAVQGALGDFVQKLRDTQQERDDCCGQVASLSAQLSVAELERAQAQGHVWQLQKVLAETEEGQHRAESALDSAQSAHVLQKEALLRLDMEHLASTRATAQDRRWLQVTRLKEQLAQEVQPQHRCAHVHQASQARQ</sequence>
<organism evidence="5 6">
    <name type="scientific">Octodon degus</name>
    <name type="common">Degu</name>
    <name type="synonym">Sciurus degus</name>
    <dbReference type="NCBI Taxonomy" id="10160"/>
    <lineage>
        <taxon>Eukaryota</taxon>
        <taxon>Metazoa</taxon>
        <taxon>Chordata</taxon>
        <taxon>Craniata</taxon>
        <taxon>Vertebrata</taxon>
        <taxon>Euteleostomi</taxon>
        <taxon>Mammalia</taxon>
        <taxon>Eutheria</taxon>
        <taxon>Euarchontoglires</taxon>
        <taxon>Glires</taxon>
        <taxon>Rodentia</taxon>
        <taxon>Hystricomorpha</taxon>
        <taxon>Octodontidae</taxon>
        <taxon>Octodon</taxon>
    </lineage>
</organism>
<feature type="region of interest" description="Disordered" evidence="3">
    <location>
        <begin position="1322"/>
        <end position="1355"/>
    </location>
</feature>
<dbReference type="InParanoid" id="A0A6P6F173"/>
<dbReference type="Gene3D" id="1.20.5.1000">
    <property type="entry name" value="arf6 gtpase in complex with a specific effector, jip4"/>
    <property type="match status" value="1"/>
</dbReference>
<name>A0A6P6F173_OCTDE</name>
<feature type="coiled-coil region" evidence="2">
    <location>
        <begin position="857"/>
        <end position="1234"/>
    </location>
</feature>
<feature type="region of interest" description="Disordered" evidence="3">
    <location>
        <begin position="387"/>
        <end position="423"/>
    </location>
</feature>
<feature type="coiled-coil region" evidence="2">
    <location>
        <begin position="177"/>
        <end position="204"/>
    </location>
</feature>
<dbReference type="RefSeq" id="XP_023577968.1">
    <property type="nucleotide sequence ID" value="XM_023722200.1"/>
</dbReference>
<dbReference type="Gene3D" id="1.10.287.1490">
    <property type="match status" value="1"/>
</dbReference>
<dbReference type="Proteomes" id="UP000515203">
    <property type="component" value="Unplaced"/>
</dbReference>
<evidence type="ECO:0000259" key="4">
    <source>
        <dbReference type="Pfam" id="PF15035"/>
    </source>
</evidence>
<evidence type="ECO:0000313" key="6">
    <source>
        <dbReference type="RefSeq" id="XP_023577968.1"/>
    </source>
</evidence>